<keyword evidence="1" id="KW-0732">Signal</keyword>
<comment type="caution">
    <text evidence="2">The sequence shown here is derived from an EMBL/GenBank/DDBJ whole genome shotgun (WGS) entry which is preliminary data.</text>
</comment>
<evidence type="ECO:0000313" key="2">
    <source>
        <dbReference type="EMBL" id="RZB85973.1"/>
    </source>
</evidence>
<feature type="signal peptide" evidence="1">
    <location>
        <begin position="1"/>
        <end position="18"/>
    </location>
</feature>
<accession>A0A445IIM0</accession>
<evidence type="ECO:0000256" key="1">
    <source>
        <dbReference type="SAM" id="SignalP"/>
    </source>
</evidence>
<dbReference type="EMBL" id="QZWG01000010">
    <property type="protein sequence ID" value="RZB85973.1"/>
    <property type="molecule type" value="Genomic_DNA"/>
</dbReference>
<reference evidence="2 3" key="1">
    <citation type="submission" date="2018-09" db="EMBL/GenBank/DDBJ databases">
        <title>A high-quality reference genome of wild soybean provides a powerful tool to mine soybean genomes.</title>
        <authorList>
            <person name="Xie M."/>
            <person name="Chung C.Y.L."/>
            <person name="Li M.-W."/>
            <person name="Wong F.-L."/>
            <person name="Chan T.-F."/>
            <person name="Lam H.-M."/>
        </authorList>
    </citation>
    <scope>NUCLEOTIDE SEQUENCE [LARGE SCALE GENOMIC DNA]</scope>
    <source>
        <strain evidence="3">cv. W05</strain>
        <tissue evidence="2">Hypocotyl of etiolated seedlings</tissue>
    </source>
</reference>
<organism evidence="2 3">
    <name type="scientific">Glycine soja</name>
    <name type="common">Wild soybean</name>
    <dbReference type="NCBI Taxonomy" id="3848"/>
    <lineage>
        <taxon>Eukaryota</taxon>
        <taxon>Viridiplantae</taxon>
        <taxon>Streptophyta</taxon>
        <taxon>Embryophyta</taxon>
        <taxon>Tracheophyta</taxon>
        <taxon>Spermatophyta</taxon>
        <taxon>Magnoliopsida</taxon>
        <taxon>eudicotyledons</taxon>
        <taxon>Gunneridae</taxon>
        <taxon>Pentapetalae</taxon>
        <taxon>rosids</taxon>
        <taxon>fabids</taxon>
        <taxon>Fabales</taxon>
        <taxon>Fabaceae</taxon>
        <taxon>Papilionoideae</taxon>
        <taxon>50 kb inversion clade</taxon>
        <taxon>NPAAA clade</taxon>
        <taxon>indigoferoid/millettioid clade</taxon>
        <taxon>Phaseoleae</taxon>
        <taxon>Glycine</taxon>
        <taxon>Glycine subgen. Soja</taxon>
    </lineage>
</organism>
<protein>
    <submittedName>
        <fullName evidence="2">Uncharacterized protein</fullName>
    </submittedName>
</protein>
<gene>
    <name evidence="2" type="ORF">D0Y65_026166</name>
</gene>
<proteinExistence type="predicted"/>
<dbReference type="Proteomes" id="UP000289340">
    <property type="component" value="Chromosome 10"/>
</dbReference>
<sequence>MLLVLILLDGFFASFVDACHRASPIVQIQATLSEKALELLALPDNDVPKLLLDIEN</sequence>
<dbReference type="AlphaFoldDB" id="A0A445IIM0"/>
<keyword evidence="3" id="KW-1185">Reference proteome</keyword>
<evidence type="ECO:0000313" key="3">
    <source>
        <dbReference type="Proteomes" id="UP000289340"/>
    </source>
</evidence>
<feature type="chain" id="PRO_5019280248" evidence="1">
    <location>
        <begin position="19"/>
        <end position="56"/>
    </location>
</feature>
<name>A0A445IIM0_GLYSO</name>